<comment type="caution">
    <text evidence="3">The sequence shown here is derived from an EMBL/GenBank/DDBJ whole genome shotgun (WGS) entry which is preliminary data.</text>
</comment>
<sequence length="136" mass="14943">MAGTQYVSTMSILWLTMMTMLQNSAALLHVLTGTDDSGLMMSAAGPKTMAPPAFNRLRSFFVGLQQDSGRLRQDVIKKVFSNNRDFRSSSDRASLATSQDTWLESAHTSNEASSHNSPLLACPVTQELQHRPPLQT</sequence>
<reference evidence="3" key="1">
    <citation type="journal article" date="2019" name="bioRxiv">
        <title>The Genome of the Zebra Mussel, Dreissena polymorpha: A Resource for Invasive Species Research.</title>
        <authorList>
            <person name="McCartney M.A."/>
            <person name="Auch B."/>
            <person name="Kono T."/>
            <person name="Mallez S."/>
            <person name="Zhang Y."/>
            <person name="Obille A."/>
            <person name="Becker A."/>
            <person name="Abrahante J.E."/>
            <person name="Garbe J."/>
            <person name="Badalamenti J.P."/>
            <person name="Herman A."/>
            <person name="Mangelson H."/>
            <person name="Liachko I."/>
            <person name="Sullivan S."/>
            <person name="Sone E.D."/>
            <person name="Koren S."/>
            <person name="Silverstein K.A.T."/>
            <person name="Beckman K.B."/>
            <person name="Gohl D.M."/>
        </authorList>
    </citation>
    <scope>NUCLEOTIDE SEQUENCE</scope>
    <source>
        <strain evidence="3">Duluth1</strain>
        <tissue evidence="3">Whole animal</tissue>
    </source>
</reference>
<organism evidence="3 4">
    <name type="scientific">Dreissena polymorpha</name>
    <name type="common">Zebra mussel</name>
    <name type="synonym">Mytilus polymorpha</name>
    <dbReference type="NCBI Taxonomy" id="45954"/>
    <lineage>
        <taxon>Eukaryota</taxon>
        <taxon>Metazoa</taxon>
        <taxon>Spiralia</taxon>
        <taxon>Lophotrochozoa</taxon>
        <taxon>Mollusca</taxon>
        <taxon>Bivalvia</taxon>
        <taxon>Autobranchia</taxon>
        <taxon>Heteroconchia</taxon>
        <taxon>Euheterodonta</taxon>
        <taxon>Imparidentia</taxon>
        <taxon>Neoheterodontei</taxon>
        <taxon>Myida</taxon>
        <taxon>Dreissenoidea</taxon>
        <taxon>Dreissenidae</taxon>
        <taxon>Dreissena</taxon>
    </lineage>
</organism>
<dbReference type="AlphaFoldDB" id="A0A9D3Y281"/>
<dbReference type="EMBL" id="JAIWYP010000059">
    <property type="protein sequence ID" value="KAH3690601.1"/>
    <property type="molecule type" value="Genomic_DNA"/>
</dbReference>
<reference evidence="3" key="2">
    <citation type="submission" date="2020-11" db="EMBL/GenBank/DDBJ databases">
        <authorList>
            <person name="McCartney M.A."/>
            <person name="Auch B."/>
            <person name="Kono T."/>
            <person name="Mallez S."/>
            <person name="Becker A."/>
            <person name="Gohl D.M."/>
            <person name="Silverstein K.A.T."/>
            <person name="Koren S."/>
            <person name="Bechman K.B."/>
            <person name="Herman A."/>
            <person name="Abrahante J.E."/>
            <person name="Garbe J."/>
        </authorList>
    </citation>
    <scope>NUCLEOTIDE SEQUENCE</scope>
    <source>
        <strain evidence="3">Duluth1</strain>
        <tissue evidence="3">Whole animal</tissue>
    </source>
</reference>
<evidence type="ECO:0000256" key="1">
    <source>
        <dbReference type="SAM" id="MobiDB-lite"/>
    </source>
</evidence>
<keyword evidence="4" id="KW-1185">Reference proteome</keyword>
<name>A0A9D3Y281_DREPO</name>
<feature type="region of interest" description="Disordered" evidence="1">
    <location>
        <begin position="102"/>
        <end position="136"/>
    </location>
</feature>
<evidence type="ECO:0000313" key="4">
    <source>
        <dbReference type="Proteomes" id="UP000828390"/>
    </source>
</evidence>
<protein>
    <submittedName>
        <fullName evidence="3">Uncharacterized protein</fullName>
    </submittedName>
</protein>
<feature type="transmembrane region" description="Helical" evidence="2">
    <location>
        <begin position="12"/>
        <end position="31"/>
    </location>
</feature>
<keyword evidence="2" id="KW-0472">Membrane</keyword>
<feature type="compositionally biased region" description="Polar residues" evidence="1">
    <location>
        <begin position="102"/>
        <end position="117"/>
    </location>
</feature>
<accession>A0A9D3Y281</accession>
<keyword evidence="2" id="KW-1133">Transmembrane helix</keyword>
<proteinExistence type="predicted"/>
<keyword evidence="2" id="KW-0812">Transmembrane</keyword>
<evidence type="ECO:0000313" key="3">
    <source>
        <dbReference type="EMBL" id="KAH3690601.1"/>
    </source>
</evidence>
<gene>
    <name evidence="3" type="ORF">DPMN_191930</name>
</gene>
<dbReference type="Proteomes" id="UP000828390">
    <property type="component" value="Unassembled WGS sequence"/>
</dbReference>
<evidence type="ECO:0000256" key="2">
    <source>
        <dbReference type="SAM" id="Phobius"/>
    </source>
</evidence>